<sequence length="281" mass="30499">MSAAASVRSYLFVPANRPDRYVKALDSGADAVIVDLEDAVAPSFKTQARDTLSDWLARQEQPAVNLWVRINAADTPWHADDVRCFAEVLAGRIAGIVLPKAEDGDTIRHIAQHFTGPSSQARVLPLIETAAGIAQMRQIAQAGHVERLAFGSIDLQVDLGMQCEPQESELSHLRIEMVIASRLANIAQPVDGVTTSFDDVPFLAAAVSRARRSGFGAKLCIHPRQVGVVNQGFLPSDDEMAWARAVMDAVAKSDGGAISLNGKMIDKPVIMQAERFLRQHR</sequence>
<dbReference type="InterPro" id="IPR011206">
    <property type="entry name" value="Citrate_lyase_beta/mcl1/mcl2"/>
</dbReference>
<organism evidence="5 6">
    <name type="scientific">Herbaspirillum rhizosphaerae</name>
    <dbReference type="NCBI Taxonomy" id="346179"/>
    <lineage>
        <taxon>Bacteria</taxon>
        <taxon>Pseudomonadati</taxon>
        <taxon>Pseudomonadota</taxon>
        <taxon>Betaproteobacteria</taxon>
        <taxon>Burkholderiales</taxon>
        <taxon>Oxalobacteraceae</taxon>
        <taxon>Herbaspirillum</taxon>
    </lineage>
</organism>
<dbReference type="RefSeq" id="WP_408168852.1">
    <property type="nucleotide sequence ID" value="NZ_JAQQFR010000009.1"/>
</dbReference>
<keyword evidence="6" id="KW-1185">Reference proteome</keyword>
<evidence type="ECO:0000256" key="3">
    <source>
        <dbReference type="ARBA" id="ARBA00022842"/>
    </source>
</evidence>
<keyword evidence="5" id="KW-0456">Lyase</keyword>
<feature type="domain" description="HpcH/HpaI aldolase/citrate lyase" evidence="4">
    <location>
        <begin position="8"/>
        <end position="223"/>
    </location>
</feature>
<gene>
    <name evidence="5" type="ORF">PQR63_15265</name>
</gene>
<accession>A0ABW8Z9G0</accession>
<dbReference type="Gene3D" id="3.20.20.60">
    <property type="entry name" value="Phosphoenolpyruvate-binding domains"/>
    <property type="match status" value="1"/>
</dbReference>
<evidence type="ECO:0000259" key="4">
    <source>
        <dbReference type="Pfam" id="PF03328"/>
    </source>
</evidence>
<dbReference type="InterPro" id="IPR015813">
    <property type="entry name" value="Pyrv/PenolPyrv_kinase-like_dom"/>
</dbReference>
<dbReference type="Pfam" id="PF03328">
    <property type="entry name" value="HpcH_HpaI"/>
    <property type="match status" value="1"/>
</dbReference>
<evidence type="ECO:0000256" key="2">
    <source>
        <dbReference type="ARBA" id="ARBA00022723"/>
    </source>
</evidence>
<protein>
    <submittedName>
        <fullName evidence="5">CoA ester lyase</fullName>
    </submittedName>
</protein>
<dbReference type="PIRSF" id="PIRSF015582">
    <property type="entry name" value="Cit_lyase_B"/>
    <property type="match status" value="1"/>
</dbReference>
<name>A0ABW8Z9G0_9BURK</name>
<dbReference type="Proteomes" id="UP001629214">
    <property type="component" value="Unassembled WGS sequence"/>
</dbReference>
<dbReference type="GO" id="GO:0016829">
    <property type="term" value="F:lyase activity"/>
    <property type="evidence" value="ECO:0007669"/>
    <property type="project" value="UniProtKB-KW"/>
</dbReference>
<evidence type="ECO:0000313" key="6">
    <source>
        <dbReference type="Proteomes" id="UP001629214"/>
    </source>
</evidence>
<dbReference type="InterPro" id="IPR040442">
    <property type="entry name" value="Pyrv_kinase-like_dom_sf"/>
</dbReference>
<evidence type="ECO:0000313" key="5">
    <source>
        <dbReference type="EMBL" id="MFL9879759.1"/>
    </source>
</evidence>
<keyword evidence="3" id="KW-0460">Magnesium</keyword>
<comment type="caution">
    <text evidence="5">The sequence shown here is derived from an EMBL/GenBank/DDBJ whole genome shotgun (WGS) entry which is preliminary data.</text>
</comment>
<keyword evidence="2" id="KW-0479">Metal-binding</keyword>
<dbReference type="PANTHER" id="PTHR32308">
    <property type="entry name" value="LYASE BETA SUBUNIT, PUTATIVE (AFU_ORTHOLOGUE AFUA_4G13030)-RELATED"/>
    <property type="match status" value="1"/>
</dbReference>
<dbReference type="EMBL" id="JAQQFR010000009">
    <property type="protein sequence ID" value="MFL9879759.1"/>
    <property type="molecule type" value="Genomic_DNA"/>
</dbReference>
<evidence type="ECO:0000256" key="1">
    <source>
        <dbReference type="ARBA" id="ARBA00001946"/>
    </source>
</evidence>
<proteinExistence type="predicted"/>
<reference evidence="5 6" key="1">
    <citation type="journal article" date="2024" name="Chem. Sci.">
        <title>Discovery of megapolipeptins by genome mining of a Burkholderiales bacteria collection.</title>
        <authorList>
            <person name="Paulo B.S."/>
            <person name="Recchia M.J.J."/>
            <person name="Lee S."/>
            <person name="Fergusson C.H."/>
            <person name="Romanowski S.B."/>
            <person name="Hernandez A."/>
            <person name="Krull N."/>
            <person name="Liu D.Y."/>
            <person name="Cavanagh H."/>
            <person name="Bos A."/>
            <person name="Gray C.A."/>
            <person name="Murphy B.T."/>
            <person name="Linington R.G."/>
            <person name="Eustaquio A.S."/>
        </authorList>
    </citation>
    <scope>NUCLEOTIDE SEQUENCE [LARGE SCALE GENOMIC DNA]</scope>
    <source>
        <strain evidence="5 6">RL21-008-BIB-B</strain>
    </source>
</reference>
<dbReference type="InterPro" id="IPR005000">
    <property type="entry name" value="Aldolase/citrate-lyase_domain"/>
</dbReference>
<comment type="cofactor">
    <cofactor evidence="1">
        <name>Mg(2+)</name>
        <dbReference type="ChEBI" id="CHEBI:18420"/>
    </cofactor>
</comment>
<dbReference type="SUPFAM" id="SSF51621">
    <property type="entry name" value="Phosphoenolpyruvate/pyruvate domain"/>
    <property type="match status" value="1"/>
</dbReference>
<dbReference type="PANTHER" id="PTHR32308:SF10">
    <property type="entry name" value="CITRATE LYASE SUBUNIT BETA"/>
    <property type="match status" value="1"/>
</dbReference>